<accession>A0A0C5VFM3</accession>
<dbReference type="SMART" id="SM00448">
    <property type="entry name" value="REC"/>
    <property type="match status" value="1"/>
</dbReference>
<evidence type="ECO:0000313" key="5">
    <source>
        <dbReference type="EMBL" id="AJQ92178.1"/>
    </source>
</evidence>
<keyword evidence="5" id="KW-0238">DNA-binding</keyword>
<dbReference type="Gene3D" id="3.40.50.2300">
    <property type="match status" value="1"/>
</dbReference>
<keyword evidence="3" id="KW-0812">Transmembrane</keyword>
<evidence type="ECO:0000256" key="3">
    <source>
        <dbReference type="SAM" id="Phobius"/>
    </source>
</evidence>
<dbReference type="GO" id="GO:0000160">
    <property type="term" value="P:phosphorelay signal transduction system"/>
    <property type="evidence" value="ECO:0007669"/>
    <property type="project" value="InterPro"/>
</dbReference>
<dbReference type="CDD" id="cd00156">
    <property type="entry name" value="REC"/>
    <property type="match status" value="1"/>
</dbReference>
<organism evidence="5 6">
    <name type="scientific">Gynuella sunshinyii YC6258</name>
    <dbReference type="NCBI Taxonomy" id="1445510"/>
    <lineage>
        <taxon>Bacteria</taxon>
        <taxon>Pseudomonadati</taxon>
        <taxon>Pseudomonadota</taxon>
        <taxon>Gammaproteobacteria</taxon>
        <taxon>Oceanospirillales</taxon>
        <taxon>Saccharospirillaceae</taxon>
        <taxon>Gynuella</taxon>
    </lineage>
</organism>
<dbReference type="Pfam" id="PF00072">
    <property type="entry name" value="Response_reg"/>
    <property type="match status" value="1"/>
</dbReference>
<evidence type="ECO:0000259" key="4">
    <source>
        <dbReference type="PROSITE" id="PS50110"/>
    </source>
</evidence>
<gene>
    <name evidence="5" type="ORF">YC6258_00122</name>
</gene>
<dbReference type="PANTHER" id="PTHR44591:SF3">
    <property type="entry name" value="RESPONSE REGULATORY DOMAIN-CONTAINING PROTEIN"/>
    <property type="match status" value="1"/>
</dbReference>
<reference evidence="5 6" key="1">
    <citation type="submission" date="2014-01" db="EMBL/GenBank/DDBJ databases">
        <title>Full genme sequencing of cellulolytic bacterium Gynuella sunshinyii YC6258T gen. nov., sp. nov.</title>
        <authorList>
            <person name="Khan H."/>
            <person name="Chung E.J."/>
            <person name="Chung Y.R."/>
        </authorList>
    </citation>
    <scope>NUCLEOTIDE SEQUENCE [LARGE SCALE GENOMIC DNA]</scope>
    <source>
        <strain evidence="5 6">YC6258</strain>
    </source>
</reference>
<dbReference type="KEGG" id="gsn:YC6258_00122"/>
<dbReference type="SUPFAM" id="SSF52172">
    <property type="entry name" value="CheY-like"/>
    <property type="match status" value="1"/>
</dbReference>
<dbReference type="HOGENOM" id="CLU_599588_0_0_6"/>
<keyword evidence="6" id="KW-1185">Reference proteome</keyword>
<dbReference type="RefSeq" id="WP_052829960.1">
    <property type="nucleotide sequence ID" value="NZ_CP007142.1"/>
</dbReference>
<dbReference type="OrthoDB" id="236568at2"/>
<protein>
    <submittedName>
        <fullName evidence="5">Response regulator containing CheY-like receiver, AAA-type ATPase, and DNA-binding domain</fullName>
    </submittedName>
</protein>
<evidence type="ECO:0000256" key="1">
    <source>
        <dbReference type="ARBA" id="ARBA00022553"/>
    </source>
</evidence>
<dbReference type="InterPro" id="IPR011006">
    <property type="entry name" value="CheY-like_superfamily"/>
</dbReference>
<dbReference type="EMBL" id="CP007142">
    <property type="protein sequence ID" value="AJQ92178.1"/>
    <property type="molecule type" value="Genomic_DNA"/>
</dbReference>
<evidence type="ECO:0000256" key="2">
    <source>
        <dbReference type="PROSITE-ProRule" id="PRU00169"/>
    </source>
</evidence>
<dbReference type="Proteomes" id="UP000032266">
    <property type="component" value="Chromosome"/>
</dbReference>
<keyword evidence="1 2" id="KW-0597">Phosphoprotein</keyword>
<feature type="modified residue" description="4-aspartylphosphate" evidence="2">
    <location>
        <position position="62"/>
    </location>
</feature>
<dbReference type="InterPro" id="IPR050595">
    <property type="entry name" value="Bact_response_regulator"/>
</dbReference>
<dbReference type="GO" id="GO:0003677">
    <property type="term" value="F:DNA binding"/>
    <property type="evidence" value="ECO:0007669"/>
    <property type="project" value="UniProtKB-KW"/>
</dbReference>
<dbReference type="PROSITE" id="PS50110">
    <property type="entry name" value="RESPONSE_REGULATORY"/>
    <property type="match status" value="1"/>
</dbReference>
<dbReference type="AlphaFoldDB" id="A0A0C5VFM3"/>
<keyword evidence="3" id="KW-1133">Transmembrane helix</keyword>
<dbReference type="STRING" id="1445510.YC6258_00122"/>
<feature type="domain" description="Response regulatory" evidence="4">
    <location>
        <begin position="13"/>
        <end position="129"/>
    </location>
</feature>
<feature type="transmembrane region" description="Helical" evidence="3">
    <location>
        <begin position="219"/>
        <end position="238"/>
    </location>
</feature>
<dbReference type="PANTHER" id="PTHR44591">
    <property type="entry name" value="STRESS RESPONSE REGULATOR PROTEIN 1"/>
    <property type="match status" value="1"/>
</dbReference>
<name>A0A0C5VFM3_9GAMM</name>
<keyword evidence="3" id="KW-0472">Membrane</keyword>
<dbReference type="InterPro" id="IPR001789">
    <property type="entry name" value="Sig_transdc_resp-reg_receiver"/>
</dbReference>
<evidence type="ECO:0000313" key="6">
    <source>
        <dbReference type="Proteomes" id="UP000032266"/>
    </source>
</evidence>
<proteinExistence type="predicted"/>
<sequence length="456" mass="50623">MVDKKPGVAARKTALVVDDSKLARYVLKEMLVDMGIHVETASSAEEGLGFLSASAPDVIFMDHMMPGMDGFQAVQAIKKDPKTARIPIIMYTSKEGEVYVAQARAFGAVGVLPKKLKPVQLEKVLEQLKLIEPRPDEPVVDNTPNTVTIDEPADMPKVEHTLEELARSASEELEKDSMRGLFRQLFVEQRDRIKLDQYELLESLASKVTPVVNTATRRALWWTLGTIIAALIAFVLLLRPVYDALTTVTSQLIAANATLTRQAQQLEDVQQQMAALGTSAVTASAGATPAIKIEALEWAVNQHSQLPYGIPLNTQENEKYIAQLAEYLSRGGFEGDVLILYHAGEFCEVKNEVGQTVLADPDLPVTGCILRTFNVSDHEQEGIAEFESYLSTLNKYYPDINIAFEMMGTKYRLKEFPEYTSTTRSGQWNQIAAQNNSLEYLLQPAKNNRELTQVSQ</sequence>